<sequence>MLFPFTFPHFLWPALSSPHQQDNHEKYSHANGYWIEF</sequence>
<organism evidence="1">
    <name type="scientific">Rhizophora mucronata</name>
    <name type="common">Asiatic mangrove</name>
    <dbReference type="NCBI Taxonomy" id="61149"/>
    <lineage>
        <taxon>Eukaryota</taxon>
        <taxon>Viridiplantae</taxon>
        <taxon>Streptophyta</taxon>
        <taxon>Embryophyta</taxon>
        <taxon>Tracheophyta</taxon>
        <taxon>Spermatophyta</taxon>
        <taxon>Magnoliopsida</taxon>
        <taxon>eudicotyledons</taxon>
        <taxon>Gunneridae</taxon>
        <taxon>Pentapetalae</taxon>
        <taxon>rosids</taxon>
        <taxon>fabids</taxon>
        <taxon>Malpighiales</taxon>
        <taxon>Rhizophoraceae</taxon>
        <taxon>Rhizophora</taxon>
    </lineage>
</organism>
<accession>A0A2P2N1M6</accession>
<name>A0A2P2N1M6_RHIMU</name>
<reference evidence="1" key="1">
    <citation type="submission" date="2018-02" db="EMBL/GenBank/DDBJ databases">
        <title>Rhizophora mucronata_Transcriptome.</title>
        <authorList>
            <person name="Meera S.P."/>
            <person name="Sreeshan A."/>
            <person name="Augustine A."/>
        </authorList>
    </citation>
    <scope>NUCLEOTIDE SEQUENCE</scope>
    <source>
        <tissue evidence="1">Leaf</tissue>
    </source>
</reference>
<dbReference type="AlphaFoldDB" id="A0A2P2N1M6"/>
<evidence type="ECO:0000313" key="1">
    <source>
        <dbReference type="EMBL" id="MBX36357.1"/>
    </source>
</evidence>
<dbReference type="EMBL" id="GGEC01055873">
    <property type="protein sequence ID" value="MBX36357.1"/>
    <property type="molecule type" value="Transcribed_RNA"/>
</dbReference>
<protein>
    <submittedName>
        <fullName evidence="1">Uncharacterized protein</fullName>
    </submittedName>
</protein>
<proteinExistence type="predicted"/>